<dbReference type="PANTHER" id="PTHR22942:SF30">
    <property type="entry name" value="MEIOTIC RECOMBINATION PROTEIN DMC1_LIM15 HOMOLOG"/>
    <property type="match status" value="1"/>
</dbReference>
<dbReference type="Gene3D" id="1.10.150.20">
    <property type="entry name" value="5' to 3' exonuclease, C-terminal subdomain"/>
    <property type="match status" value="1"/>
</dbReference>
<gene>
    <name evidence="9 14" type="primary">radA</name>
    <name evidence="14" type="ORF">H1011_01275</name>
</gene>
<evidence type="ECO:0000259" key="13">
    <source>
        <dbReference type="PROSITE" id="PS50163"/>
    </source>
</evidence>
<dbReference type="InterPro" id="IPR016467">
    <property type="entry name" value="DNA_recomb/repair_RecA-like"/>
</dbReference>
<dbReference type="InterPro" id="IPR027417">
    <property type="entry name" value="P-loop_NTPase"/>
</dbReference>
<feature type="region of interest" description="Disordered" evidence="11">
    <location>
        <begin position="1"/>
        <end position="63"/>
    </location>
</feature>
<evidence type="ECO:0000256" key="9">
    <source>
        <dbReference type="HAMAP-Rule" id="MF_00348"/>
    </source>
</evidence>
<dbReference type="SMART" id="SM00382">
    <property type="entry name" value="AAA"/>
    <property type="match status" value="1"/>
</dbReference>
<reference evidence="14 15" key="1">
    <citation type="journal article" name="Nat. Commun.">
        <title>Undinarchaeota illuminate DPANN phylogeny and the impact of gene transfer on archaeal evolution.</title>
        <authorList>
            <person name="Dombrowski N."/>
            <person name="Williams T.A."/>
            <person name="Sun J."/>
            <person name="Woodcroft B.J."/>
            <person name="Lee J.H."/>
            <person name="Minh B.Q."/>
            <person name="Rinke C."/>
            <person name="Spang A."/>
        </authorList>
    </citation>
    <scope>NUCLEOTIDE SEQUENCE [LARGE SCALE GENOMIC DNA]</scope>
    <source>
        <strain evidence="14">MAG_bin17</strain>
    </source>
</reference>
<dbReference type="Gene3D" id="3.40.50.300">
    <property type="entry name" value="P-loop containing nucleotide triphosphate hydrolases"/>
    <property type="match status" value="1"/>
</dbReference>
<dbReference type="Pfam" id="PF14520">
    <property type="entry name" value="HHH_5"/>
    <property type="match status" value="1"/>
</dbReference>
<dbReference type="FunFam" id="3.40.50.300:FF:002052">
    <property type="entry name" value="DNA repair protein RAD51 homolog"/>
    <property type="match status" value="1"/>
</dbReference>
<dbReference type="Pfam" id="PF08423">
    <property type="entry name" value="Rad51"/>
    <property type="match status" value="1"/>
</dbReference>
<dbReference type="PIRSF" id="PIRSF005856">
    <property type="entry name" value="Rad51"/>
    <property type="match status" value="1"/>
</dbReference>
<dbReference type="NCBIfam" id="NF003301">
    <property type="entry name" value="PRK04301.1"/>
    <property type="match status" value="1"/>
</dbReference>
<keyword evidence="3 9" id="KW-0547">Nucleotide-binding</keyword>
<comment type="function">
    <text evidence="8 9 10">Involved in DNA repair and in homologous recombination. Binds and assemble on single-stranded DNA to form a nucleoprotein filament. Hydrolyzes ATP in a ssDNA-dependent manner and promotes DNA strand exchange between homologous DNA molecules.</text>
</comment>
<comment type="caution">
    <text evidence="14">The sequence shown here is derived from an EMBL/GenBank/DDBJ whole genome shotgun (WGS) entry which is preliminary data.</text>
</comment>
<evidence type="ECO:0000259" key="12">
    <source>
        <dbReference type="PROSITE" id="PS50162"/>
    </source>
</evidence>
<dbReference type="SUPFAM" id="SSF52540">
    <property type="entry name" value="P-loop containing nucleoside triphosphate hydrolases"/>
    <property type="match status" value="1"/>
</dbReference>
<dbReference type="InterPro" id="IPR003593">
    <property type="entry name" value="AAA+_ATPase"/>
</dbReference>
<dbReference type="NCBIfam" id="TIGR02236">
    <property type="entry name" value="recomb_radA"/>
    <property type="match status" value="1"/>
</dbReference>
<evidence type="ECO:0000256" key="6">
    <source>
        <dbReference type="ARBA" id="ARBA00023125"/>
    </source>
</evidence>
<evidence type="ECO:0000256" key="1">
    <source>
        <dbReference type="ARBA" id="ARBA00008050"/>
    </source>
</evidence>
<dbReference type="HAMAP" id="MF_00348">
    <property type="entry name" value="RadA_arch"/>
    <property type="match status" value="1"/>
</dbReference>
<evidence type="ECO:0000256" key="7">
    <source>
        <dbReference type="ARBA" id="ARBA00023172"/>
    </source>
</evidence>
<dbReference type="InterPro" id="IPR020587">
    <property type="entry name" value="RecA_monomer-monomer_interface"/>
</dbReference>
<evidence type="ECO:0000256" key="4">
    <source>
        <dbReference type="ARBA" id="ARBA00022763"/>
    </source>
</evidence>
<feature type="domain" description="RecA family profile 1" evidence="12">
    <location>
        <begin position="131"/>
        <end position="302"/>
    </location>
</feature>
<proteinExistence type="inferred from homology"/>
<evidence type="ECO:0000313" key="14">
    <source>
        <dbReference type="EMBL" id="HIJ99439.1"/>
    </source>
</evidence>
<dbReference type="PROSITE" id="PS50163">
    <property type="entry name" value="RECA_3"/>
    <property type="match status" value="1"/>
</dbReference>
<feature type="binding site" evidence="9">
    <location>
        <begin position="160"/>
        <end position="167"/>
    </location>
    <ligand>
        <name>ATP</name>
        <dbReference type="ChEBI" id="CHEBI:30616"/>
    </ligand>
</feature>
<dbReference type="InterPro" id="IPR013632">
    <property type="entry name" value="Rad51_C"/>
</dbReference>
<dbReference type="GO" id="GO:0005524">
    <property type="term" value="F:ATP binding"/>
    <property type="evidence" value="ECO:0007669"/>
    <property type="project" value="UniProtKB-UniRule"/>
</dbReference>
<feature type="domain" description="RecA family profile 2" evidence="13">
    <location>
        <begin position="307"/>
        <end position="366"/>
    </location>
</feature>
<protein>
    <recommendedName>
        <fullName evidence="2 9">DNA repair and recombination protein RadA</fullName>
    </recommendedName>
</protein>
<dbReference type="InterPro" id="IPR011938">
    <property type="entry name" value="DNA_recomb/repair_RadA"/>
</dbReference>
<evidence type="ECO:0000256" key="11">
    <source>
        <dbReference type="SAM" id="MobiDB-lite"/>
    </source>
</evidence>
<evidence type="ECO:0000256" key="8">
    <source>
        <dbReference type="ARBA" id="ARBA00025684"/>
    </source>
</evidence>
<dbReference type="CDD" id="cd19515">
    <property type="entry name" value="archRadA"/>
    <property type="match status" value="1"/>
</dbReference>
<dbReference type="Proteomes" id="UP000604391">
    <property type="component" value="Unassembled WGS sequence"/>
</dbReference>
<dbReference type="InterPro" id="IPR010995">
    <property type="entry name" value="DNA_repair_Rad51/TF_NusA_a-hlx"/>
</dbReference>
<dbReference type="AlphaFoldDB" id="A0A832UTF1"/>
<evidence type="ECO:0000256" key="2">
    <source>
        <dbReference type="ARBA" id="ARBA00018144"/>
    </source>
</evidence>
<dbReference type="PROSITE" id="PS50162">
    <property type="entry name" value="RECA_2"/>
    <property type="match status" value="1"/>
</dbReference>
<dbReference type="GO" id="GO:0006310">
    <property type="term" value="P:DNA recombination"/>
    <property type="evidence" value="ECO:0007669"/>
    <property type="project" value="UniProtKB-UniRule"/>
</dbReference>
<dbReference type="InterPro" id="IPR020588">
    <property type="entry name" value="RecA_ATP-bd"/>
</dbReference>
<dbReference type="PANTHER" id="PTHR22942">
    <property type="entry name" value="RECA/RAD51/RADA DNA STRAND-PAIRING FAMILY MEMBER"/>
    <property type="match status" value="1"/>
</dbReference>
<accession>A0A832UTF1</accession>
<dbReference type="SUPFAM" id="SSF47794">
    <property type="entry name" value="Rad51 N-terminal domain-like"/>
    <property type="match status" value="1"/>
</dbReference>
<comment type="similarity">
    <text evidence="1 9 10">Belongs to the eukaryotic RecA-like protein family.</text>
</comment>
<evidence type="ECO:0000313" key="15">
    <source>
        <dbReference type="Proteomes" id="UP000604391"/>
    </source>
</evidence>
<dbReference type="GO" id="GO:0003684">
    <property type="term" value="F:damaged DNA binding"/>
    <property type="evidence" value="ECO:0007669"/>
    <property type="project" value="UniProtKB-UniRule"/>
</dbReference>
<dbReference type="GO" id="GO:0006281">
    <property type="term" value="P:DNA repair"/>
    <property type="evidence" value="ECO:0007669"/>
    <property type="project" value="UniProtKB-UniRule"/>
</dbReference>
<keyword evidence="6 9" id="KW-0238">DNA-binding</keyword>
<organism evidence="14 15">
    <name type="scientific">Candidatus Undinarchaeum marinum</name>
    <dbReference type="NCBI Taxonomy" id="2756141"/>
    <lineage>
        <taxon>Archaea</taxon>
        <taxon>Candidatus Undinarchaeota</taxon>
        <taxon>Candidatus Undinarchaeia</taxon>
        <taxon>Candidatus Undinarchaeales</taxon>
        <taxon>Candidatus Undinarchaeaceae</taxon>
        <taxon>Candidatus Undinarchaeum</taxon>
    </lineage>
</organism>
<keyword evidence="7 9" id="KW-0233">DNA recombination</keyword>
<name>A0A832UTF1_9ARCH</name>
<dbReference type="EMBL" id="DVAD01000007">
    <property type="protein sequence ID" value="HIJ99439.1"/>
    <property type="molecule type" value="Genomic_DNA"/>
</dbReference>
<evidence type="ECO:0000256" key="10">
    <source>
        <dbReference type="PIRNR" id="PIRNR005856"/>
    </source>
</evidence>
<keyword evidence="5 9" id="KW-0067">ATP-binding</keyword>
<keyword evidence="4 9" id="KW-0227">DNA damage</keyword>
<evidence type="ECO:0000256" key="5">
    <source>
        <dbReference type="ARBA" id="ARBA00022840"/>
    </source>
</evidence>
<sequence>MAEEKIEETEEEALDEKEESSAEEAPVEEAEESEEATEEDSDEDDEIDNDAEEDAGEGSLEDLEGIGPATAKKLMDGGYSTIKSVATAAIGDITEAAEISEAKAKKVITLAKEKCNMGFESADRLLIKRQDIGKLTTGSETFDTLLAGGMETQAITECYGEWGSGKSQVAMQLAVTVQLPVDKGGLDGEALFIDTENTFRPERIVQMAKGMGLDPDEALKKIHVARAYTSDDQMLMTEKAAEMVRDSNVRIVIVDSLTSLFRSEYVGRGTLAARQQKLNRHLSTLHKLADLNNCVVYVTNQVMSKPDMFFGDPTKPIGGHILGHSATFRIYLRKSKAGKRIARLVDSPNLPDGEAVFKVTENGLED</sequence>
<evidence type="ECO:0000256" key="3">
    <source>
        <dbReference type="ARBA" id="ARBA00022741"/>
    </source>
</evidence>
<keyword evidence="15" id="KW-1185">Reference proteome</keyword>
<dbReference type="GO" id="GO:0140664">
    <property type="term" value="F:ATP-dependent DNA damage sensor activity"/>
    <property type="evidence" value="ECO:0007669"/>
    <property type="project" value="InterPro"/>
</dbReference>